<dbReference type="EMBL" id="BPQV01000011">
    <property type="protein sequence ID" value="GJE28722.1"/>
    <property type="molecule type" value="Genomic_DNA"/>
</dbReference>
<proteinExistence type="inferred from homology"/>
<reference evidence="8" key="1">
    <citation type="journal article" date="2021" name="Front. Microbiol.">
        <title>Comprehensive Comparative Genomics and Phenotyping of Methylobacterium Species.</title>
        <authorList>
            <person name="Alessa O."/>
            <person name="Ogura Y."/>
            <person name="Fujitani Y."/>
            <person name="Takami H."/>
            <person name="Hayashi T."/>
            <person name="Sahin N."/>
            <person name="Tani A."/>
        </authorList>
    </citation>
    <scope>NUCLEOTIDE SEQUENCE</scope>
    <source>
        <strain evidence="8">NBRC 15689</strain>
    </source>
</reference>
<evidence type="ECO:0000256" key="2">
    <source>
        <dbReference type="ARBA" id="ARBA00009009"/>
    </source>
</evidence>
<dbReference type="InterPro" id="IPR023650">
    <property type="entry name" value="Beta-lactam_class-A_AS"/>
</dbReference>
<name>A0ABQ4TAM0_METOR</name>
<evidence type="ECO:0000256" key="1">
    <source>
        <dbReference type="ARBA" id="ARBA00001526"/>
    </source>
</evidence>
<evidence type="ECO:0000256" key="4">
    <source>
        <dbReference type="ARBA" id="ARBA00022801"/>
    </source>
</evidence>
<organism evidence="8 9">
    <name type="scientific">Methylobacterium organophilum</name>
    <dbReference type="NCBI Taxonomy" id="410"/>
    <lineage>
        <taxon>Bacteria</taxon>
        <taxon>Pseudomonadati</taxon>
        <taxon>Pseudomonadota</taxon>
        <taxon>Alphaproteobacteria</taxon>
        <taxon>Hyphomicrobiales</taxon>
        <taxon>Methylobacteriaceae</taxon>
        <taxon>Methylobacterium</taxon>
    </lineage>
</organism>
<evidence type="ECO:0000313" key="8">
    <source>
        <dbReference type="EMBL" id="GJE28722.1"/>
    </source>
</evidence>
<keyword evidence="9" id="KW-1185">Reference proteome</keyword>
<dbReference type="InterPro" id="IPR000871">
    <property type="entry name" value="Beta-lactam_class-A"/>
</dbReference>
<dbReference type="PANTHER" id="PTHR35333:SF3">
    <property type="entry name" value="BETA-LACTAMASE-TYPE TRANSPEPTIDASE FOLD CONTAINING PROTEIN"/>
    <property type="match status" value="1"/>
</dbReference>
<dbReference type="Gene3D" id="3.40.710.10">
    <property type="entry name" value="DD-peptidase/beta-lactamase superfamily"/>
    <property type="match status" value="1"/>
</dbReference>
<dbReference type="PRINTS" id="PR00118">
    <property type="entry name" value="BLACTAMASEA"/>
</dbReference>
<dbReference type="EC" id="3.5.2.6" evidence="3 6"/>
<dbReference type="Proteomes" id="UP001055156">
    <property type="component" value="Unassembled WGS sequence"/>
</dbReference>
<dbReference type="RefSeq" id="WP_238312678.1">
    <property type="nucleotide sequence ID" value="NZ_BPQV01000011.1"/>
</dbReference>
<dbReference type="Pfam" id="PF13354">
    <property type="entry name" value="Beta-lactamase2"/>
    <property type="match status" value="1"/>
</dbReference>
<comment type="similarity">
    <text evidence="2 6">Belongs to the class-A beta-lactamase family.</text>
</comment>
<evidence type="ECO:0000256" key="5">
    <source>
        <dbReference type="ARBA" id="ARBA00023251"/>
    </source>
</evidence>
<evidence type="ECO:0000313" key="9">
    <source>
        <dbReference type="Proteomes" id="UP001055156"/>
    </source>
</evidence>
<keyword evidence="5 6" id="KW-0046">Antibiotic resistance</keyword>
<evidence type="ECO:0000256" key="3">
    <source>
        <dbReference type="ARBA" id="ARBA00012865"/>
    </source>
</evidence>
<protein>
    <recommendedName>
        <fullName evidence="3 6">Beta-lactamase</fullName>
        <ecNumber evidence="3 6">3.5.2.6</ecNumber>
    </recommendedName>
</protein>
<evidence type="ECO:0000259" key="7">
    <source>
        <dbReference type="Pfam" id="PF13354"/>
    </source>
</evidence>
<gene>
    <name evidence="8" type="primary">bla</name>
    <name evidence="8" type="ORF">LKMONMHP_3595</name>
</gene>
<dbReference type="SUPFAM" id="SSF56601">
    <property type="entry name" value="beta-lactamase/transpeptidase-like"/>
    <property type="match status" value="1"/>
</dbReference>
<comment type="caution">
    <text evidence="8">The sequence shown here is derived from an EMBL/GenBank/DDBJ whole genome shotgun (WGS) entry which is preliminary data.</text>
</comment>
<dbReference type="PANTHER" id="PTHR35333">
    <property type="entry name" value="BETA-LACTAMASE"/>
    <property type="match status" value="1"/>
</dbReference>
<evidence type="ECO:0000256" key="6">
    <source>
        <dbReference type="RuleBase" id="RU361140"/>
    </source>
</evidence>
<comment type="catalytic activity">
    <reaction evidence="1 6">
        <text>a beta-lactam + H2O = a substituted beta-amino acid</text>
        <dbReference type="Rhea" id="RHEA:20401"/>
        <dbReference type="ChEBI" id="CHEBI:15377"/>
        <dbReference type="ChEBI" id="CHEBI:35627"/>
        <dbReference type="ChEBI" id="CHEBI:140347"/>
        <dbReference type="EC" id="3.5.2.6"/>
    </reaction>
</comment>
<dbReference type="NCBIfam" id="NF033103">
    <property type="entry name" value="bla_class_A"/>
    <property type="match status" value="1"/>
</dbReference>
<feature type="domain" description="Beta-lactamase class A catalytic" evidence="7">
    <location>
        <begin position="48"/>
        <end position="263"/>
    </location>
</feature>
<sequence>MIGRRHLLAGGLAGSLSALPPLRAIAAAGEAPEGFAAIEAASGGRLGAFVLDTGDGSRLGWRASERFPLCSTFKPLAAAAVLKAVEAGRDSLDRRVAYGPEALVPYSPVTGTHVGEGMTLADLCAAAITLSDNTAGNLLLAAIGGPAGLTAFLRGIGDATTRLDRTEPDLNEALSGDPRDTTTPEAMAETLRALLLGDALASGSRARLIGWLEACRTGAARLRAGVPEDWRVGDKTGTGERGSANDVGLLQPPGKAPLVVAVFLTGSSLGLEPRDAAIAAVARMVAARRPEPPR</sequence>
<dbReference type="InterPro" id="IPR012338">
    <property type="entry name" value="Beta-lactam/transpept-like"/>
</dbReference>
<dbReference type="InterPro" id="IPR045155">
    <property type="entry name" value="Beta-lactam_cat"/>
</dbReference>
<dbReference type="PROSITE" id="PS00146">
    <property type="entry name" value="BETA_LACTAMASE_A"/>
    <property type="match status" value="1"/>
</dbReference>
<keyword evidence="4 6" id="KW-0378">Hydrolase</keyword>
<accession>A0ABQ4TAM0</accession>
<reference evidence="8" key="2">
    <citation type="submission" date="2021-08" db="EMBL/GenBank/DDBJ databases">
        <authorList>
            <person name="Tani A."/>
            <person name="Ola A."/>
            <person name="Ogura Y."/>
            <person name="Katsura K."/>
            <person name="Hayashi T."/>
        </authorList>
    </citation>
    <scope>NUCLEOTIDE SEQUENCE</scope>
    <source>
        <strain evidence="8">NBRC 15689</strain>
    </source>
</reference>